<comment type="similarity">
    <text evidence="2">Belongs to the oxygen-dependent FAD-linked oxidoreductase family.</text>
</comment>
<dbReference type="InterPro" id="IPR036318">
    <property type="entry name" value="FAD-bd_PCMH-like_sf"/>
</dbReference>
<evidence type="ECO:0000256" key="1">
    <source>
        <dbReference type="ARBA" id="ARBA00001974"/>
    </source>
</evidence>
<proteinExistence type="inferred from homology"/>
<evidence type="ECO:0000256" key="4">
    <source>
        <dbReference type="ARBA" id="ARBA00022827"/>
    </source>
</evidence>
<evidence type="ECO:0000313" key="7">
    <source>
        <dbReference type="EMBL" id="MFC0863859.1"/>
    </source>
</evidence>
<evidence type="ECO:0000256" key="2">
    <source>
        <dbReference type="ARBA" id="ARBA00005466"/>
    </source>
</evidence>
<dbReference type="PANTHER" id="PTHR42973">
    <property type="entry name" value="BINDING OXIDOREDUCTASE, PUTATIVE (AFU_ORTHOLOGUE AFUA_1G17690)-RELATED"/>
    <property type="match status" value="1"/>
</dbReference>
<dbReference type="PANTHER" id="PTHR42973:SF39">
    <property type="entry name" value="FAD-BINDING PCMH-TYPE DOMAIN-CONTAINING PROTEIN"/>
    <property type="match status" value="1"/>
</dbReference>
<organism evidence="7 8">
    <name type="scientific">Sphaerimonospora cavernae</name>
    <dbReference type="NCBI Taxonomy" id="1740611"/>
    <lineage>
        <taxon>Bacteria</taxon>
        <taxon>Bacillati</taxon>
        <taxon>Actinomycetota</taxon>
        <taxon>Actinomycetes</taxon>
        <taxon>Streptosporangiales</taxon>
        <taxon>Streptosporangiaceae</taxon>
        <taxon>Sphaerimonospora</taxon>
    </lineage>
</organism>
<keyword evidence="3" id="KW-0285">Flavoprotein</keyword>
<evidence type="ECO:0000256" key="3">
    <source>
        <dbReference type="ARBA" id="ARBA00022630"/>
    </source>
</evidence>
<dbReference type="RefSeq" id="WP_394301996.1">
    <property type="nucleotide sequence ID" value="NZ_JBHMQT010000035.1"/>
</dbReference>
<accession>A0ABV6U5Y5</accession>
<dbReference type="InterPro" id="IPR050416">
    <property type="entry name" value="FAD-linked_Oxidoreductase"/>
</dbReference>
<comment type="cofactor">
    <cofactor evidence="1">
        <name>FAD</name>
        <dbReference type="ChEBI" id="CHEBI:57692"/>
    </cofactor>
</comment>
<dbReference type="Gene3D" id="3.30.43.10">
    <property type="entry name" value="Uridine Diphospho-n-acetylenolpyruvylglucosamine Reductase, domain 2"/>
    <property type="match status" value="1"/>
</dbReference>
<dbReference type="InterPro" id="IPR006094">
    <property type="entry name" value="Oxid_FAD_bind_N"/>
</dbReference>
<keyword evidence="4" id="KW-0274">FAD</keyword>
<gene>
    <name evidence="7" type="ORF">ACFHYQ_16260</name>
</gene>
<dbReference type="SUPFAM" id="SSF56176">
    <property type="entry name" value="FAD-binding/transporter-associated domain-like"/>
    <property type="match status" value="1"/>
</dbReference>
<dbReference type="EMBL" id="JBHMQT010000035">
    <property type="protein sequence ID" value="MFC0863859.1"/>
    <property type="molecule type" value="Genomic_DNA"/>
</dbReference>
<dbReference type="PROSITE" id="PS51387">
    <property type="entry name" value="FAD_PCMH"/>
    <property type="match status" value="1"/>
</dbReference>
<protein>
    <submittedName>
        <fullName evidence="7">FAD-binding oxidoreductase</fullName>
    </submittedName>
</protein>
<comment type="caution">
    <text evidence="7">The sequence shown here is derived from an EMBL/GenBank/DDBJ whole genome shotgun (WGS) entry which is preliminary data.</text>
</comment>
<name>A0ABV6U5Y5_9ACTN</name>
<sequence>MRTGDDVDTRTLAVTHPGEPGYQAATSVFNLAAPPEPAAAAVVRTVREIRDAIRFAEEEGLSVRVLTTGHAAPAALPMHDALLLRPEMDGAVEVDPRRRIARVPAGTKWGAVARAAAPYGLAVAHGSSPTVGVVGYLLGGGLSFYGRRTGLAANSVRAVELVTADGEPRRVDESSDPELFWALRGGGGGFGVVTAVEVDLFPAVKVVTGAACWPAAHAPRLLRIWRRWTLEAPAEAATSVRVLNLPRLPEVPPALSAGPILSVDGAVLAETADDVATAERYAEELLGPLRSVAEPVFDTWQTTAPVSVLDTHMDPADPVAVLGDHMLLDEFGDEGVDELLRVIGAGSGSPLIAAGLRQLGGAYAVPHPKGGALDHLSAPYAYSGGGVPGLTGTAEAITRHIGTVRAALAPWDTGRTVPTFVETHTQPQGHLSVEQVAAVDRVRERVDPAGMFRGDIMPSATALR</sequence>
<keyword evidence="5" id="KW-0560">Oxidoreductase</keyword>
<dbReference type="Gene3D" id="3.40.462.20">
    <property type="match status" value="1"/>
</dbReference>
<dbReference type="Pfam" id="PF01565">
    <property type="entry name" value="FAD_binding_4"/>
    <property type="match status" value="1"/>
</dbReference>
<reference evidence="7 8" key="1">
    <citation type="submission" date="2024-09" db="EMBL/GenBank/DDBJ databases">
        <authorList>
            <person name="Sun Q."/>
            <person name="Mori K."/>
        </authorList>
    </citation>
    <scope>NUCLEOTIDE SEQUENCE [LARGE SCALE GENOMIC DNA]</scope>
    <source>
        <strain evidence="7 8">TBRC 1851</strain>
    </source>
</reference>
<dbReference type="InterPro" id="IPR016167">
    <property type="entry name" value="FAD-bd_PCMH_sub1"/>
</dbReference>
<dbReference type="Proteomes" id="UP001589870">
    <property type="component" value="Unassembled WGS sequence"/>
</dbReference>
<dbReference type="InterPro" id="IPR016169">
    <property type="entry name" value="FAD-bd_PCMH_sub2"/>
</dbReference>
<dbReference type="Gene3D" id="3.30.465.10">
    <property type="match status" value="1"/>
</dbReference>
<evidence type="ECO:0000259" key="6">
    <source>
        <dbReference type="PROSITE" id="PS51387"/>
    </source>
</evidence>
<keyword evidence="8" id="KW-1185">Reference proteome</keyword>
<evidence type="ECO:0000256" key="5">
    <source>
        <dbReference type="ARBA" id="ARBA00023002"/>
    </source>
</evidence>
<evidence type="ECO:0000313" key="8">
    <source>
        <dbReference type="Proteomes" id="UP001589870"/>
    </source>
</evidence>
<feature type="domain" description="FAD-binding PCMH-type" evidence="6">
    <location>
        <begin position="33"/>
        <end position="203"/>
    </location>
</feature>
<dbReference type="InterPro" id="IPR016166">
    <property type="entry name" value="FAD-bd_PCMH"/>
</dbReference>